<dbReference type="EC" id="2.7.7.56" evidence="6"/>
<accession>A0A937XED4</accession>
<organism evidence="9 10">
    <name type="scientific">Eiseniibacteriota bacterium</name>
    <dbReference type="NCBI Taxonomy" id="2212470"/>
    <lineage>
        <taxon>Bacteria</taxon>
        <taxon>Candidatus Eiseniibacteriota</taxon>
    </lineage>
</organism>
<evidence type="ECO:0000256" key="2">
    <source>
        <dbReference type="ARBA" id="ARBA00022552"/>
    </source>
</evidence>
<comment type="caution">
    <text evidence="9">The sequence shown here is derived from an EMBL/GenBank/DDBJ whole genome shotgun (WGS) entry which is preliminary data.</text>
</comment>
<dbReference type="PANTHER" id="PTHR11953">
    <property type="entry name" value="EXOSOME COMPLEX COMPONENT"/>
    <property type="match status" value="1"/>
</dbReference>
<feature type="domain" description="Exoribonuclease phosphorolytic" evidence="7">
    <location>
        <begin position="14"/>
        <end position="142"/>
    </location>
</feature>
<keyword evidence="5" id="KW-0694">RNA-binding</keyword>
<dbReference type="Gene3D" id="3.30.230.70">
    <property type="entry name" value="GHMP Kinase, N-terminal domain"/>
    <property type="match status" value="1"/>
</dbReference>
<dbReference type="InterPro" id="IPR002381">
    <property type="entry name" value="RNase_PH_bac-type"/>
</dbReference>
<evidence type="ECO:0000259" key="8">
    <source>
        <dbReference type="Pfam" id="PF03725"/>
    </source>
</evidence>
<dbReference type="InterPro" id="IPR015847">
    <property type="entry name" value="ExoRNase_PH_dom2"/>
</dbReference>
<comment type="catalytic activity">
    <reaction evidence="6">
        <text>tRNA(n+1) + phosphate = tRNA(n) + a ribonucleoside 5'-diphosphate</text>
        <dbReference type="Rhea" id="RHEA:10628"/>
        <dbReference type="Rhea" id="RHEA-COMP:17343"/>
        <dbReference type="Rhea" id="RHEA-COMP:17344"/>
        <dbReference type="ChEBI" id="CHEBI:43474"/>
        <dbReference type="ChEBI" id="CHEBI:57930"/>
        <dbReference type="ChEBI" id="CHEBI:173114"/>
        <dbReference type="EC" id="2.7.7.56"/>
    </reaction>
</comment>
<evidence type="ECO:0000256" key="4">
    <source>
        <dbReference type="ARBA" id="ARBA00022694"/>
    </source>
</evidence>
<evidence type="ECO:0000256" key="1">
    <source>
        <dbReference type="ARBA" id="ARBA00006678"/>
    </source>
</evidence>
<dbReference type="NCBIfam" id="TIGR01966">
    <property type="entry name" value="RNasePH"/>
    <property type="match status" value="1"/>
</dbReference>
<keyword evidence="4 6" id="KW-0819">tRNA processing</keyword>
<dbReference type="Pfam" id="PF01138">
    <property type="entry name" value="RNase_PH"/>
    <property type="match status" value="1"/>
</dbReference>
<evidence type="ECO:0000313" key="10">
    <source>
        <dbReference type="Proteomes" id="UP000748308"/>
    </source>
</evidence>
<dbReference type="HAMAP" id="MF_00564">
    <property type="entry name" value="RNase_PH"/>
    <property type="match status" value="1"/>
</dbReference>
<dbReference type="EMBL" id="VGIY01000540">
    <property type="protein sequence ID" value="MBM3318911.1"/>
    <property type="molecule type" value="Genomic_DNA"/>
</dbReference>
<name>A0A937XED4_UNCEI</name>
<evidence type="ECO:0000256" key="6">
    <source>
        <dbReference type="HAMAP-Rule" id="MF_00564"/>
    </source>
</evidence>
<dbReference type="GO" id="GO:0008033">
    <property type="term" value="P:tRNA processing"/>
    <property type="evidence" value="ECO:0007669"/>
    <property type="project" value="UniProtKB-UniRule"/>
</dbReference>
<evidence type="ECO:0000259" key="7">
    <source>
        <dbReference type="Pfam" id="PF01138"/>
    </source>
</evidence>
<proteinExistence type="inferred from homology"/>
<dbReference type="GO" id="GO:0006364">
    <property type="term" value="P:rRNA processing"/>
    <property type="evidence" value="ECO:0007669"/>
    <property type="project" value="UniProtKB-KW"/>
</dbReference>
<evidence type="ECO:0000313" key="9">
    <source>
        <dbReference type="EMBL" id="MBM3318911.1"/>
    </source>
</evidence>
<protein>
    <recommendedName>
        <fullName evidence="6">Ribonuclease PH</fullName>
        <shortName evidence="6">RNase PH</shortName>
        <ecNumber evidence="6">2.7.7.56</ecNumber>
    </recommendedName>
    <alternativeName>
        <fullName evidence="6">tRNA nucleotidyltransferase</fullName>
    </alternativeName>
</protein>
<comment type="subunit">
    <text evidence="6">Homohexameric ring arranged as a trimer of dimers.</text>
</comment>
<dbReference type="SUPFAM" id="SSF55666">
    <property type="entry name" value="Ribonuclease PH domain 2-like"/>
    <property type="match status" value="1"/>
</dbReference>
<dbReference type="InterPro" id="IPR036345">
    <property type="entry name" value="ExoRNase_PH_dom2_sf"/>
</dbReference>
<keyword evidence="2 6" id="KW-0698">rRNA processing</keyword>
<dbReference type="GO" id="GO:0009022">
    <property type="term" value="F:tRNA nucleotidyltransferase activity"/>
    <property type="evidence" value="ECO:0007669"/>
    <property type="project" value="UniProtKB-UniRule"/>
</dbReference>
<dbReference type="GO" id="GO:0016075">
    <property type="term" value="P:rRNA catabolic process"/>
    <property type="evidence" value="ECO:0007669"/>
    <property type="project" value="UniProtKB-UniRule"/>
</dbReference>
<dbReference type="Pfam" id="PF03725">
    <property type="entry name" value="RNase_PH_C"/>
    <property type="match status" value="1"/>
</dbReference>
<keyword evidence="6 9" id="KW-0548">Nucleotidyltransferase</keyword>
<reference evidence="9" key="1">
    <citation type="submission" date="2019-03" db="EMBL/GenBank/DDBJ databases">
        <title>Lake Tanganyika Metagenome-Assembled Genomes (MAGs).</title>
        <authorList>
            <person name="Tran P."/>
        </authorList>
    </citation>
    <scope>NUCLEOTIDE SEQUENCE</scope>
    <source>
        <strain evidence="9">M_DeepCast_400m_m2_100</strain>
    </source>
</reference>
<dbReference type="GO" id="GO:0000175">
    <property type="term" value="F:3'-5'-RNA exonuclease activity"/>
    <property type="evidence" value="ECO:0007669"/>
    <property type="project" value="UniProtKB-UniRule"/>
</dbReference>
<sequence length="254" mass="27784">MADSVRADGRRVDELRPVSIEAGFLGHAEGSASIRAGRTWVLCAATASDRQPFFLKAQNTTRGWVTAEYGMLPRSVGVRLQRNRPGGREAEIQRLVGRSLRAVTDLERLPLHTITLDCDVIEADGGTRAAAITGAFVALCEACRWMVRQGRLREIPILAPVAAVSVGWVRGRPLCDLDHAEDADAAMDMCLIMTEEGGWVGLHATAESRPLRDDQFTALHELARAALPKLFAEQKRALGLDPERPFEARALLQP</sequence>
<dbReference type="AlphaFoldDB" id="A0A937XED4"/>
<dbReference type="SUPFAM" id="SSF54211">
    <property type="entry name" value="Ribosomal protein S5 domain 2-like"/>
    <property type="match status" value="1"/>
</dbReference>
<feature type="binding site" evidence="6">
    <location>
        <position position="88"/>
    </location>
    <ligand>
        <name>phosphate</name>
        <dbReference type="ChEBI" id="CHEBI:43474"/>
        <note>substrate</note>
    </ligand>
</feature>
<dbReference type="InterPro" id="IPR027408">
    <property type="entry name" value="PNPase/RNase_PH_dom_sf"/>
</dbReference>
<gene>
    <name evidence="6 9" type="primary">rph</name>
    <name evidence="9" type="ORF">FJY75_13770</name>
</gene>
<dbReference type="InterPro" id="IPR020568">
    <property type="entry name" value="Ribosomal_Su5_D2-typ_SF"/>
</dbReference>
<feature type="domain" description="Exoribonuclease phosphorolytic" evidence="8">
    <location>
        <begin position="160"/>
        <end position="225"/>
    </location>
</feature>
<dbReference type="PANTHER" id="PTHR11953:SF0">
    <property type="entry name" value="EXOSOME COMPLEX COMPONENT RRP41"/>
    <property type="match status" value="1"/>
</dbReference>
<comment type="function">
    <text evidence="6">Phosphorolytic 3'-5' exoribonuclease that plays an important role in tRNA 3'-end maturation. Removes nucleotide residues following the 3'-CCA terminus of tRNAs; can also add nucleotides to the ends of RNA molecules by using nucleoside diphosphates as substrates, but this may not be physiologically important. Probably plays a role in initiation of 16S rRNA degradation (leading to ribosome degradation) during starvation.</text>
</comment>
<dbReference type="InterPro" id="IPR050080">
    <property type="entry name" value="RNase_PH"/>
</dbReference>
<dbReference type="GO" id="GO:0000049">
    <property type="term" value="F:tRNA binding"/>
    <property type="evidence" value="ECO:0007669"/>
    <property type="project" value="UniProtKB-UniRule"/>
</dbReference>
<evidence type="ECO:0000256" key="3">
    <source>
        <dbReference type="ARBA" id="ARBA00022555"/>
    </source>
</evidence>
<comment type="similarity">
    <text evidence="1 6">Belongs to the RNase PH family.</text>
</comment>
<feature type="binding site" evidence="6">
    <location>
        <begin position="126"/>
        <end position="128"/>
    </location>
    <ligand>
        <name>phosphate</name>
        <dbReference type="ChEBI" id="CHEBI:43474"/>
        <note>substrate</note>
    </ligand>
</feature>
<dbReference type="Proteomes" id="UP000748308">
    <property type="component" value="Unassembled WGS sequence"/>
</dbReference>
<keyword evidence="6 9" id="KW-0808">Transferase</keyword>
<evidence type="ECO:0000256" key="5">
    <source>
        <dbReference type="ARBA" id="ARBA00022884"/>
    </source>
</evidence>
<dbReference type="InterPro" id="IPR001247">
    <property type="entry name" value="ExoRNase_PH_dom1"/>
</dbReference>
<keyword evidence="3 6" id="KW-0820">tRNA-binding</keyword>